<dbReference type="Pfam" id="PF00067">
    <property type="entry name" value="p450"/>
    <property type="match status" value="1"/>
</dbReference>
<evidence type="ECO:0000256" key="5">
    <source>
        <dbReference type="ARBA" id="ARBA00022617"/>
    </source>
</evidence>
<dbReference type="InParanoid" id="A0A067PH11"/>
<dbReference type="Proteomes" id="UP000027265">
    <property type="component" value="Unassembled WGS sequence"/>
</dbReference>
<dbReference type="PRINTS" id="PR00385">
    <property type="entry name" value="P450"/>
</dbReference>
<dbReference type="PANTHER" id="PTHR24305">
    <property type="entry name" value="CYTOCHROME P450"/>
    <property type="match status" value="1"/>
</dbReference>
<evidence type="ECO:0000256" key="6">
    <source>
        <dbReference type="ARBA" id="ARBA00022692"/>
    </source>
</evidence>
<proteinExistence type="inferred from homology"/>
<organism evidence="14 15">
    <name type="scientific">Jaapia argillacea MUCL 33604</name>
    <dbReference type="NCBI Taxonomy" id="933084"/>
    <lineage>
        <taxon>Eukaryota</taxon>
        <taxon>Fungi</taxon>
        <taxon>Dikarya</taxon>
        <taxon>Basidiomycota</taxon>
        <taxon>Agaricomycotina</taxon>
        <taxon>Agaricomycetes</taxon>
        <taxon>Agaricomycetidae</taxon>
        <taxon>Jaapiales</taxon>
        <taxon>Jaapiaceae</taxon>
        <taxon>Jaapia</taxon>
    </lineage>
</organism>
<keyword evidence="9" id="KW-0560">Oxidoreductase</keyword>
<dbReference type="EMBL" id="KL197730">
    <property type="protein sequence ID" value="KDQ54074.1"/>
    <property type="molecule type" value="Genomic_DNA"/>
</dbReference>
<comment type="subcellular location">
    <subcellularLocation>
        <location evidence="2">Membrane</location>
    </subcellularLocation>
</comment>
<evidence type="ECO:0000256" key="3">
    <source>
        <dbReference type="ARBA" id="ARBA00004721"/>
    </source>
</evidence>
<evidence type="ECO:0000256" key="4">
    <source>
        <dbReference type="ARBA" id="ARBA00010617"/>
    </source>
</evidence>
<keyword evidence="6" id="KW-0812">Transmembrane</keyword>
<evidence type="ECO:0000256" key="9">
    <source>
        <dbReference type="ARBA" id="ARBA00023002"/>
    </source>
</evidence>
<evidence type="ECO:0000256" key="7">
    <source>
        <dbReference type="ARBA" id="ARBA00022723"/>
    </source>
</evidence>
<evidence type="ECO:0008006" key="16">
    <source>
        <dbReference type="Google" id="ProtNLM"/>
    </source>
</evidence>
<dbReference type="GO" id="GO:0016020">
    <property type="term" value="C:membrane"/>
    <property type="evidence" value="ECO:0007669"/>
    <property type="project" value="UniProtKB-SubCell"/>
</dbReference>
<keyword evidence="15" id="KW-1185">Reference proteome</keyword>
<evidence type="ECO:0000256" key="13">
    <source>
        <dbReference type="PIRSR" id="PIRSR602403-1"/>
    </source>
</evidence>
<dbReference type="HOGENOM" id="CLU_001570_5_11_1"/>
<feature type="binding site" description="axial binding residue" evidence="13">
    <location>
        <position position="512"/>
    </location>
    <ligand>
        <name>heme</name>
        <dbReference type="ChEBI" id="CHEBI:30413"/>
    </ligand>
    <ligandPart>
        <name>Fe</name>
        <dbReference type="ChEBI" id="CHEBI:18248"/>
    </ligandPart>
</feature>
<dbReference type="InterPro" id="IPR001128">
    <property type="entry name" value="Cyt_P450"/>
</dbReference>
<keyword evidence="10 13" id="KW-0408">Iron</keyword>
<protein>
    <recommendedName>
        <fullName evidence="16">Cytochrome P450</fullName>
    </recommendedName>
</protein>
<evidence type="ECO:0000313" key="14">
    <source>
        <dbReference type="EMBL" id="KDQ54074.1"/>
    </source>
</evidence>
<dbReference type="SUPFAM" id="SSF48264">
    <property type="entry name" value="Cytochrome P450"/>
    <property type="match status" value="1"/>
</dbReference>
<dbReference type="AlphaFoldDB" id="A0A067PH11"/>
<evidence type="ECO:0000256" key="11">
    <source>
        <dbReference type="ARBA" id="ARBA00023033"/>
    </source>
</evidence>
<comment type="pathway">
    <text evidence="3">Secondary metabolite biosynthesis; terpenoid biosynthesis.</text>
</comment>
<evidence type="ECO:0000256" key="8">
    <source>
        <dbReference type="ARBA" id="ARBA00022989"/>
    </source>
</evidence>
<dbReference type="GO" id="GO:0005506">
    <property type="term" value="F:iron ion binding"/>
    <property type="evidence" value="ECO:0007669"/>
    <property type="project" value="InterPro"/>
</dbReference>
<dbReference type="InterPro" id="IPR002403">
    <property type="entry name" value="Cyt_P450_E_grp-IV"/>
</dbReference>
<comment type="cofactor">
    <cofactor evidence="1 13">
        <name>heme</name>
        <dbReference type="ChEBI" id="CHEBI:30413"/>
    </cofactor>
</comment>
<dbReference type="InterPro" id="IPR036396">
    <property type="entry name" value="Cyt_P450_sf"/>
</dbReference>
<keyword evidence="7 13" id="KW-0479">Metal-binding</keyword>
<dbReference type="InterPro" id="IPR050121">
    <property type="entry name" value="Cytochrome_P450_monoxygenase"/>
</dbReference>
<dbReference type="STRING" id="933084.A0A067PH11"/>
<name>A0A067PH11_9AGAM</name>
<dbReference type="PANTHER" id="PTHR24305:SF166">
    <property type="entry name" value="CYTOCHROME P450 12A4, MITOCHONDRIAL-RELATED"/>
    <property type="match status" value="1"/>
</dbReference>
<sequence length="576" mass="64966">MSTLNHSMSQLYLTMSRFDFDLQPFLVYLKPLILSAGASVLAYNLYRLVKLVLRPVFSPLRRLQGPRSDSWFYGNFKQIFTTENSTLHEEWVAEYGHTLKYKGMFNLDRIVTTDLRAIQHVLSQSIYERPPEARFTLARILGEGLLFVEGEEHKNQRRIMSPAFGSTHLREMTDIFMAKSIELRDVWMSQIASEATEGKPIRLDVLSWLSRTTLDIIGLAGFNYKFNSLSTHLKPTELSKAFGTILEKGQQLSLMALLQAFIPPLRIIPTQRDRRRNKARKTMDRIGRELLAEKKAAITTSIAAERGETKISEVGKKSVQGKDLLSLLVRANMATDLKDSQRLSDEDVLAQVPTFLTAGHETTSTATTWSLFAMALAPEVQSKLRQELLSVPTDTPTMDELQALPYLDAVVRESLRVHAPVPSTTRVAMRDDVIPLSTPIVDKDGKSLSEIRICKGDTVFIPILAVNRSKLLWGEDGFEFKPERWENPPQAISSIPGVWGSMLTFLGGHHACIGYRFSVVETKAILFTLLRAFEFELAVPKEDVVKRATIVQRPFIKSATDKQTQLPMFVSAYKGS</sequence>
<dbReference type="PRINTS" id="PR00465">
    <property type="entry name" value="EP450IV"/>
</dbReference>
<comment type="similarity">
    <text evidence="4">Belongs to the cytochrome P450 family.</text>
</comment>
<keyword evidence="8" id="KW-1133">Transmembrane helix</keyword>
<dbReference type="OrthoDB" id="1470350at2759"/>
<evidence type="ECO:0000256" key="12">
    <source>
        <dbReference type="ARBA" id="ARBA00023136"/>
    </source>
</evidence>
<accession>A0A067PH11</accession>
<keyword evidence="11" id="KW-0503">Monooxygenase</keyword>
<reference evidence="15" key="1">
    <citation type="journal article" date="2014" name="Proc. Natl. Acad. Sci. U.S.A.">
        <title>Extensive sampling of basidiomycete genomes demonstrates inadequacy of the white-rot/brown-rot paradigm for wood decay fungi.</title>
        <authorList>
            <person name="Riley R."/>
            <person name="Salamov A.A."/>
            <person name="Brown D.W."/>
            <person name="Nagy L.G."/>
            <person name="Floudas D."/>
            <person name="Held B.W."/>
            <person name="Levasseur A."/>
            <person name="Lombard V."/>
            <person name="Morin E."/>
            <person name="Otillar R."/>
            <person name="Lindquist E.A."/>
            <person name="Sun H."/>
            <person name="LaButti K.M."/>
            <person name="Schmutz J."/>
            <person name="Jabbour D."/>
            <person name="Luo H."/>
            <person name="Baker S.E."/>
            <person name="Pisabarro A.G."/>
            <person name="Walton J.D."/>
            <person name="Blanchette R.A."/>
            <person name="Henrissat B."/>
            <person name="Martin F."/>
            <person name="Cullen D."/>
            <person name="Hibbett D.S."/>
            <person name="Grigoriev I.V."/>
        </authorList>
    </citation>
    <scope>NUCLEOTIDE SEQUENCE [LARGE SCALE GENOMIC DNA]</scope>
    <source>
        <strain evidence="15">MUCL 33604</strain>
    </source>
</reference>
<evidence type="ECO:0000313" key="15">
    <source>
        <dbReference type="Proteomes" id="UP000027265"/>
    </source>
</evidence>
<evidence type="ECO:0000256" key="2">
    <source>
        <dbReference type="ARBA" id="ARBA00004370"/>
    </source>
</evidence>
<dbReference type="CDD" id="cd11069">
    <property type="entry name" value="CYP_FUM15-like"/>
    <property type="match status" value="1"/>
</dbReference>
<dbReference type="GO" id="GO:0004497">
    <property type="term" value="F:monooxygenase activity"/>
    <property type="evidence" value="ECO:0007669"/>
    <property type="project" value="UniProtKB-KW"/>
</dbReference>
<evidence type="ECO:0000256" key="10">
    <source>
        <dbReference type="ARBA" id="ARBA00023004"/>
    </source>
</evidence>
<evidence type="ECO:0000256" key="1">
    <source>
        <dbReference type="ARBA" id="ARBA00001971"/>
    </source>
</evidence>
<dbReference type="Gene3D" id="1.10.630.10">
    <property type="entry name" value="Cytochrome P450"/>
    <property type="match status" value="1"/>
</dbReference>
<dbReference type="GO" id="GO:0016705">
    <property type="term" value="F:oxidoreductase activity, acting on paired donors, with incorporation or reduction of molecular oxygen"/>
    <property type="evidence" value="ECO:0007669"/>
    <property type="project" value="InterPro"/>
</dbReference>
<dbReference type="GO" id="GO:0020037">
    <property type="term" value="F:heme binding"/>
    <property type="evidence" value="ECO:0007669"/>
    <property type="project" value="InterPro"/>
</dbReference>
<gene>
    <name evidence="14" type="ORF">JAAARDRAFT_38679</name>
</gene>
<keyword evidence="5 13" id="KW-0349">Heme</keyword>
<keyword evidence="12" id="KW-0472">Membrane</keyword>